<evidence type="ECO:0000313" key="2">
    <source>
        <dbReference type="Proteomes" id="UP001268036"/>
    </source>
</evidence>
<name>A0AAJ2BK71_9PSED</name>
<proteinExistence type="predicted"/>
<organism evidence="1 2">
    <name type="scientific">Pseudomonas oryzihabitans</name>
    <dbReference type="NCBI Taxonomy" id="47885"/>
    <lineage>
        <taxon>Bacteria</taxon>
        <taxon>Pseudomonadati</taxon>
        <taxon>Pseudomonadota</taxon>
        <taxon>Gammaproteobacteria</taxon>
        <taxon>Pseudomonadales</taxon>
        <taxon>Pseudomonadaceae</taxon>
        <taxon>Pseudomonas</taxon>
    </lineage>
</organism>
<comment type="caution">
    <text evidence="1">The sequence shown here is derived from an EMBL/GenBank/DDBJ whole genome shotgun (WGS) entry which is preliminary data.</text>
</comment>
<accession>A0AAJ2BK71</accession>
<gene>
    <name evidence="1" type="ORF">QE440_003605</name>
</gene>
<dbReference type="Proteomes" id="UP001268036">
    <property type="component" value="Unassembled WGS sequence"/>
</dbReference>
<dbReference type="AlphaFoldDB" id="A0AAJ2BK71"/>
<protein>
    <submittedName>
        <fullName evidence="1">Uncharacterized protein</fullName>
    </submittedName>
</protein>
<sequence>MRQVCQSPSYRPFMTSGRISTGAPMKALPTCDALGAAMRKLLQIAYGVLKTQRPYQPRQAL</sequence>
<dbReference type="EMBL" id="JAVJAF010000001">
    <property type="protein sequence ID" value="MDR6235864.1"/>
    <property type="molecule type" value="Genomic_DNA"/>
</dbReference>
<evidence type="ECO:0000313" key="1">
    <source>
        <dbReference type="EMBL" id="MDR6235864.1"/>
    </source>
</evidence>
<reference evidence="1" key="1">
    <citation type="submission" date="2023-08" db="EMBL/GenBank/DDBJ databases">
        <title>Functional and genomic diversity of the sorghum phyllosphere microbiome.</title>
        <authorList>
            <person name="Shade A."/>
        </authorList>
    </citation>
    <scope>NUCLEOTIDE SEQUENCE</scope>
    <source>
        <strain evidence="1">SORGH_AS_0201</strain>
    </source>
</reference>